<dbReference type="Proteomes" id="UP000318943">
    <property type="component" value="Unassembled WGS sequence"/>
</dbReference>
<dbReference type="EMBL" id="VCIZ01000002">
    <property type="protein sequence ID" value="TSP14023.1"/>
    <property type="molecule type" value="Genomic_DNA"/>
</dbReference>
<proteinExistence type="predicted"/>
<dbReference type="RefSeq" id="WP_144196716.1">
    <property type="nucleotide sequence ID" value="NZ_VCIZ01000002.1"/>
</dbReference>
<keyword evidence="2" id="KW-1185">Reference proteome</keyword>
<evidence type="ECO:0000313" key="1">
    <source>
        <dbReference type="EMBL" id="TSP14023.1"/>
    </source>
</evidence>
<accession>A0ABY3ESS4</accession>
<organism evidence="1 2">
    <name type="scientific">Cupriavidus campinensis</name>
    <dbReference type="NCBI Taxonomy" id="151783"/>
    <lineage>
        <taxon>Bacteria</taxon>
        <taxon>Pseudomonadati</taxon>
        <taxon>Pseudomonadota</taxon>
        <taxon>Betaproteobacteria</taxon>
        <taxon>Burkholderiales</taxon>
        <taxon>Burkholderiaceae</taxon>
        <taxon>Cupriavidus</taxon>
    </lineage>
</organism>
<evidence type="ECO:0000313" key="2">
    <source>
        <dbReference type="Proteomes" id="UP000318943"/>
    </source>
</evidence>
<protein>
    <submittedName>
        <fullName evidence="1">Uncharacterized protein</fullName>
    </submittedName>
</protein>
<comment type="caution">
    <text evidence="1">The sequence shown here is derived from an EMBL/GenBank/DDBJ whole genome shotgun (WGS) entry which is preliminary data.</text>
</comment>
<name>A0ABY3ESS4_9BURK</name>
<reference evidence="1 2" key="1">
    <citation type="submission" date="2019-05" db="EMBL/GenBank/DDBJ databases">
        <title>Whole genome sequence analysis of Cupriavidus campinensis S14E4C strain.</title>
        <authorList>
            <person name="Abbaszade G."/>
            <person name="Szabo A."/>
            <person name="Toumi M."/>
            <person name="Toth E."/>
        </authorList>
    </citation>
    <scope>NUCLEOTIDE SEQUENCE [LARGE SCALE GENOMIC DNA]</scope>
    <source>
        <strain evidence="1 2">S14E4C</strain>
    </source>
</reference>
<gene>
    <name evidence="1" type="ORF">FGG12_06010</name>
</gene>
<sequence>MLSYFIAYQWRSVDGMHGFGRCFVNRADPVCSIEDIKGIEASIGDLPDHRGKNKIIVQHWQRFEEKV</sequence>